<dbReference type="Gene3D" id="3.55.50.10">
    <property type="entry name" value="Baseplate protein-like domains"/>
    <property type="match status" value="1"/>
</dbReference>
<dbReference type="EMBL" id="JACHIW010000001">
    <property type="protein sequence ID" value="MBB5157040.1"/>
    <property type="molecule type" value="Genomic_DNA"/>
</dbReference>
<accession>A0A840QB58</accession>
<dbReference type="AlphaFoldDB" id="A0A840QB58"/>
<sequence>MSTSQAIYQDQDFYVPAFEVNPPGKRMPRDVLHDVLDVTYRDGIDEVDSFSITVNNWDSAKRTFKYSDSATFLPGKKLELWVGYRGKGALSRLMTGEITAMRPSFPASGRPTLVVTVLNLLHRLRDKQNTFVYENKTDSQIAKQVADRLGVPIRTAPAAEQPYPYLLQDNEYDVLFLMRLAARAGYDLWVDEERGGGKAMLHFEPSAAAGRVDYRLTWGKSLIEFEPTLNTARQVNEVVVRAWDRRRKKQITATAKRGASGDPAVRAAFAGRGEVISAVVASEQEAHRIAKDRLAEIGQSMVQATGSTVGLPELRAGRKVRIDGLGRRFDGTYFVTGTRHSLGDSGYRTSFDCRRED</sequence>
<keyword evidence="2" id="KW-1185">Reference proteome</keyword>
<proteinExistence type="predicted"/>
<dbReference type="Gene3D" id="4.10.220.110">
    <property type="match status" value="1"/>
</dbReference>
<dbReference type="RefSeq" id="WP_184728066.1">
    <property type="nucleotide sequence ID" value="NZ_JACHIW010000001.1"/>
</dbReference>
<organism evidence="1 2">
    <name type="scientific">Saccharopolyspora phatthalungensis</name>
    <dbReference type="NCBI Taxonomy" id="664693"/>
    <lineage>
        <taxon>Bacteria</taxon>
        <taxon>Bacillati</taxon>
        <taxon>Actinomycetota</taxon>
        <taxon>Actinomycetes</taxon>
        <taxon>Pseudonocardiales</taxon>
        <taxon>Pseudonocardiaceae</taxon>
        <taxon>Saccharopolyspora</taxon>
    </lineage>
</organism>
<dbReference type="Pfam" id="PF05954">
    <property type="entry name" value="Phage_GPD"/>
    <property type="match status" value="1"/>
</dbReference>
<name>A0A840QB58_9PSEU</name>
<dbReference type="Proteomes" id="UP000584374">
    <property type="component" value="Unassembled WGS sequence"/>
</dbReference>
<protein>
    <submittedName>
        <fullName evidence="1">Phage protein D</fullName>
    </submittedName>
</protein>
<evidence type="ECO:0000313" key="2">
    <source>
        <dbReference type="Proteomes" id="UP000584374"/>
    </source>
</evidence>
<dbReference type="SUPFAM" id="SSF69279">
    <property type="entry name" value="Phage tail proteins"/>
    <property type="match status" value="1"/>
</dbReference>
<gene>
    <name evidence="1" type="ORF">BJ970_004574</name>
</gene>
<reference evidence="1 2" key="1">
    <citation type="submission" date="2020-08" db="EMBL/GenBank/DDBJ databases">
        <title>Sequencing the genomes of 1000 actinobacteria strains.</title>
        <authorList>
            <person name="Klenk H.-P."/>
        </authorList>
    </citation>
    <scope>NUCLEOTIDE SEQUENCE [LARGE SCALE GENOMIC DNA]</scope>
    <source>
        <strain evidence="1 2">DSM 45584</strain>
    </source>
</reference>
<evidence type="ECO:0000313" key="1">
    <source>
        <dbReference type="EMBL" id="MBB5157040.1"/>
    </source>
</evidence>
<dbReference type="Gene3D" id="2.30.110.50">
    <property type="match status" value="1"/>
</dbReference>
<comment type="caution">
    <text evidence="1">The sequence shown here is derived from an EMBL/GenBank/DDBJ whole genome shotgun (WGS) entry which is preliminary data.</text>
</comment>